<evidence type="ECO:0000313" key="5">
    <source>
        <dbReference type="EMBL" id="PWN97205.1"/>
    </source>
</evidence>
<dbReference type="Gene3D" id="3.40.630.30">
    <property type="match status" value="1"/>
</dbReference>
<dbReference type="STRING" id="58919.A0A316ZAB5"/>
<feature type="non-terminal residue" evidence="5">
    <location>
        <position position="168"/>
    </location>
</feature>
<dbReference type="EMBL" id="KZ819296">
    <property type="protein sequence ID" value="PWN97205.1"/>
    <property type="molecule type" value="Genomic_DNA"/>
</dbReference>
<protein>
    <submittedName>
        <fullName evidence="5">Acyl-CoA N-acyltransferase</fullName>
    </submittedName>
</protein>
<dbReference type="InterPro" id="IPR051016">
    <property type="entry name" value="Diverse_Substrate_AcTransf"/>
</dbReference>
<dbReference type="GeneID" id="37267534"/>
<keyword evidence="6" id="KW-1185">Reference proteome</keyword>
<feature type="domain" description="N-acetyltransferase" evidence="4">
    <location>
        <begin position="13"/>
        <end position="168"/>
    </location>
</feature>
<evidence type="ECO:0000256" key="3">
    <source>
        <dbReference type="ARBA" id="ARBA00023315"/>
    </source>
</evidence>
<dbReference type="RefSeq" id="XP_025597484.1">
    <property type="nucleotide sequence ID" value="XM_025739988.1"/>
</dbReference>
<dbReference type="SUPFAM" id="SSF55729">
    <property type="entry name" value="Acyl-CoA N-acyltransferases (Nat)"/>
    <property type="match status" value="1"/>
</dbReference>
<evidence type="ECO:0000256" key="1">
    <source>
        <dbReference type="ARBA" id="ARBA00008694"/>
    </source>
</evidence>
<dbReference type="Pfam" id="PF00583">
    <property type="entry name" value="Acetyltransf_1"/>
    <property type="match status" value="1"/>
</dbReference>
<gene>
    <name evidence="5" type="ORF">FA09DRAFT_291745</name>
</gene>
<dbReference type="AlphaFoldDB" id="A0A316ZAB5"/>
<comment type="similarity">
    <text evidence="1">Belongs to the acetyltransferase family.</text>
</comment>
<evidence type="ECO:0000259" key="4">
    <source>
        <dbReference type="PROSITE" id="PS51186"/>
    </source>
</evidence>
<dbReference type="InterPro" id="IPR016181">
    <property type="entry name" value="Acyl_CoA_acyltransferase"/>
</dbReference>
<feature type="non-terminal residue" evidence="5">
    <location>
        <position position="1"/>
    </location>
</feature>
<dbReference type="InterPro" id="IPR000182">
    <property type="entry name" value="GNAT_dom"/>
</dbReference>
<dbReference type="PANTHER" id="PTHR10545">
    <property type="entry name" value="DIAMINE N-ACETYLTRANSFERASE"/>
    <property type="match status" value="1"/>
</dbReference>
<dbReference type="PANTHER" id="PTHR10545:SF29">
    <property type="entry name" value="GH14572P-RELATED"/>
    <property type="match status" value="1"/>
</dbReference>
<reference evidence="5 6" key="1">
    <citation type="journal article" date="2018" name="Mol. Biol. Evol.">
        <title>Broad Genomic Sampling Reveals a Smut Pathogenic Ancestry of the Fungal Clade Ustilaginomycotina.</title>
        <authorList>
            <person name="Kijpornyongpan T."/>
            <person name="Mondo S.J."/>
            <person name="Barry K."/>
            <person name="Sandor L."/>
            <person name="Lee J."/>
            <person name="Lipzen A."/>
            <person name="Pangilinan J."/>
            <person name="LaButti K."/>
            <person name="Hainaut M."/>
            <person name="Henrissat B."/>
            <person name="Grigoriev I.V."/>
            <person name="Spatafora J.W."/>
            <person name="Aime M.C."/>
        </authorList>
    </citation>
    <scope>NUCLEOTIDE SEQUENCE [LARGE SCALE GENOMIC DNA]</scope>
    <source>
        <strain evidence="5 6">MCA 4186</strain>
    </source>
</reference>
<dbReference type="FunFam" id="3.40.630.30:FF:000064">
    <property type="entry name" value="GNAT family acetyltransferase"/>
    <property type="match status" value="1"/>
</dbReference>
<sequence length="168" mass="18723">PPSAAERAAPLRVRIRKATPADIPTILGFIRDLALYEEALEQAKATPELLQTNVFDKQYAHCLIAEQEEDAQPVGMALYFFSFSTWEGKPSLYLEDLYVSPAARNRGAGKALFRALGGVAEERGCARIDWSVLTWNAPSIAFYTQVLGADMMQQWRTCRLEGEGIKKL</sequence>
<dbReference type="OrthoDB" id="7305308at2759"/>
<evidence type="ECO:0000256" key="2">
    <source>
        <dbReference type="ARBA" id="ARBA00022679"/>
    </source>
</evidence>
<evidence type="ECO:0000313" key="6">
    <source>
        <dbReference type="Proteomes" id="UP000245946"/>
    </source>
</evidence>
<organism evidence="5 6">
    <name type="scientific">Tilletiopsis washingtonensis</name>
    <dbReference type="NCBI Taxonomy" id="58919"/>
    <lineage>
        <taxon>Eukaryota</taxon>
        <taxon>Fungi</taxon>
        <taxon>Dikarya</taxon>
        <taxon>Basidiomycota</taxon>
        <taxon>Ustilaginomycotina</taxon>
        <taxon>Exobasidiomycetes</taxon>
        <taxon>Entylomatales</taxon>
        <taxon>Entylomatales incertae sedis</taxon>
        <taxon>Tilletiopsis</taxon>
    </lineage>
</organism>
<keyword evidence="2 5" id="KW-0808">Transferase</keyword>
<dbReference type="GO" id="GO:0008080">
    <property type="term" value="F:N-acetyltransferase activity"/>
    <property type="evidence" value="ECO:0007669"/>
    <property type="project" value="UniProtKB-ARBA"/>
</dbReference>
<accession>A0A316ZAB5</accession>
<keyword evidence="3 5" id="KW-0012">Acyltransferase</keyword>
<dbReference type="CDD" id="cd04301">
    <property type="entry name" value="NAT_SF"/>
    <property type="match status" value="1"/>
</dbReference>
<dbReference type="PROSITE" id="PS51186">
    <property type="entry name" value="GNAT"/>
    <property type="match status" value="1"/>
</dbReference>
<proteinExistence type="inferred from homology"/>
<name>A0A316ZAB5_9BASI</name>
<dbReference type="Proteomes" id="UP000245946">
    <property type="component" value="Unassembled WGS sequence"/>
</dbReference>